<protein>
    <recommendedName>
        <fullName evidence="4">Tyrosinase</fullName>
    </recommendedName>
</protein>
<dbReference type="Gene3D" id="3.30.1880.10">
    <property type="entry name" value="protein ne1242 domain like"/>
    <property type="match status" value="1"/>
</dbReference>
<dbReference type="RefSeq" id="WP_189113163.1">
    <property type="nucleotide sequence ID" value="NZ_BMQC01000003.1"/>
</dbReference>
<comment type="similarity">
    <text evidence="1">Belongs to the melC1 family.</text>
</comment>
<name>A0A8J3BHX9_9ACTN</name>
<dbReference type="InterPro" id="IPR006311">
    <property type="entry name" value="TAT_signal"/>
</dbReference>
<accession>A0A8J3BHX9</accession>
<dbReference type="AlphaFoldDB" id="A0A8J3BHX9"/>
<organism evidence="2 3">
    <name type="scientific">Pilimelia terevasa</name>
    <dbReference type="NCBI Taxonomy" id="53372"/>
    <lineage>
        <taxon>Bacteria</taxon>
        <taxon>Bacillati</taxon>
        <taxon>Actinomycetota</taxon>
        <taxon>Actinomycetes</taxon>
        <taxon>Micromonosporales</taxon>
        <taxon>Micromonosporaceae</taxon>
        <taxon>Pilimelia</taxon>
    </lineage>
</organism>
<proteinExistence type="inferred from homology"/>
<dbReference type="GO" id="GO:0005507">
    <property type="term" value="F:copper ion binding"/>
    <property type="evidence" value="ECO:0007669"/>
    <property type="project" value="InterPro"/>
</dbReference>
<dbReference type="EMBL" id="BMQC01000003">
    <property type="protein sequence ID" value="GGK20919.1"/>
    <property type="molecule type" value="Genomic_DNA"/>
</dbReference>
<evidence type="ECO:0000256" key="1">
    <source>
        <dbReference type="ARBA" id="ARBA00009871"/>
    </source>
</evidence>
<evidence type="ECO:0000313" key="2">
    <source>
        <dbReference type="EMBL" id="GGK20919.1"/>
    </source>
</evidence>
<evidence type="ECO:0008006" key="4">
    <source>
        <dbReference type="Google" id="ProtNLM"/>
    </source>
</evidence>
<reference evidence="2" key="2">
    <citation type="submission" date="2020-09" db="EMBL/GenBank/DDBJ databases">
        <authorList>
            <person name="Sun Q."/>
            <person name="Ohkuma M."/>
        </authorList>
    </citation>
    <scope>NUCLEOTIDE SEQUENCE</scope>
    <source>
        <strain evidence="2">JCM 3091</strain>
    </source>
</reference>
<dbReference type="InterPro" id="IPR010928">
    <property type="entry name" value="MelC1"/>
</dbReference>
<comment type="caution">
    <text evidence="2">The sequence shown here is derived from an EMBL/GenBank/DDBJ whole genome shotgun (WGS) entry which is preliminary data.</text>
</comment>
<gene>
    <name evidence="2" type="ORF">GCM10010124_11770</name>
</gene>
<sequence length="130" mass="13385">MLTRRRLLRYGAAGACALGTAALGVERATRGEAATAAVPDLTARGLRALGGTAARHVGRLVTVARYADAGGATVAKAFIDGVELHVMAHPRGGYVSAVAHYERRGTFAEAAALAAVRLDGLALLPPDHHH</sequence>
<evidence type="ECO:0000313" key="3">
    <source>
        <dbReference type="Proteomes" id="UP000662200"/>
    </source>
</evidence>
<keyword evidence="3" id="KW-1185">Reference proteome</keyword>
<reference evidence="2" key="1">
    <citation type="journal article" date="2014" name="Int. J. Syst. Evol. Microbiol.">
        <title>Complete genome sequence of Corynebacterium casei LMG S-19264T (=DSM 44701T), isolated from a smear-ripened cheese.</title>
        <authorList>
            <consortium name="US DOE Joint Genome Institute (JGI-PGF)"/>
            <person name="Walter F."/>
            <person name="Albersmeier A."/>
            <person name="Kalinowski J."/>
            <person name="Ruckert C."/>
        </authorList>
    </citation>
    <scope>NUCLEOTIDE SEQUENCE</scope>
    <source>
        <strain evidence="2">JCM 3091</strain>
    </source>
</reference>
<dbReference type="Pfam" id="PF06236">
    <property type="entry name" value="MelC1"/>
    <property type="match status" value="1"/>
</dbReference>
<dbReference type="Proteomes" id="UP000662200">
    <property type="component" value="Unassembled WGS sequence"/>
</dbReference>
<dbReference type="GO" id="GO:0042438">
    <property type="term" value="P:melanin biosynthetic process"/>
    <property type="evidence" value="ECO:0007669"/>
    <property type="project" value="InterPro"/>
</dbReference>
<dbReference type="PROSITE" id="PS51318">
    <property type="entry name" value="TAT"/>
    <property type="match status" value="1"/>
</dbReference>
<dbReference type="InterPro" id="IPR023199">
    <property type="entry name" value="GriE/MELC1_sf"/>
</dbReference>